<dbReference type="KEGG" id="pco:PHACADRAFT_248370"/>
<dbReference type="Proteomes" id="UP000008370">
    <property type="component" value="Unassembled WGS sequence"/>
</dbReference>
<evidence type="ECO:0000256" key="1">
    <source>
        <dbReference type="SAM" id="Phobius"/>
    </source>
</evidence>
<organism evidence="3 4">
    <name type="scientific">Phanerochaete carnosa (strain HHB-10118-sp)</name>
    <name type="common">White-rot fungus</name>
    <name type="synonym">Peniophora carnosa</name>
    <dbReference type="NCBI Taxonomy" id="650164"/>
    <lineage>
        <taxon>Eukaryota</taxon>
        <taxon>Fungi</taxon>
        <taxon>Dikarya</taxon>
        <taxon>Basidiomycota</taxon>
        <taxon>Agaricomycotina</taxon>
        <taxon>Agaricomycetes</taxon>
        <taxon>Polyporales</taxon>
        <taxon>Phanerochaetaceae</taxon>
        <taxon>Phanerochaete</taxon>
    </lineage>
</organism>
<dbReference type="InterPro" id="IPR018392">
    <property type="entry name" value="LysM"/>
</dbReference>
<dbReference type="InterPro" id="IPR036779">
    <property type="entry name" value="LysM_dom_sf"/>
</dbReference>
<dbReference type="Gene3D" id="3.10.350.10">
    <property type="entry name" value="LysM domain"/>
    <property type="match status" value="1"/>
</dbReference>
<name>K5XEX7_PHACS</name>
<dbReference type="OrthoDB" id="2107166at2759"/>
<dbReference type="SUPFAM" id="SSF54106">
    <property type="entry name" value="LysM domain"/>
    <property type="match status" value="1"/>
</dbReference>
<dbReference type="Pfam" id="PF01476">
    <property type="entry name" value="LysM"/>
    <property type="match status" value="1"/>
</dbReference>
<protein>
    <submittedName>
        <fullName evidence="3">Carbohydrate-binding module family 50 protein</fullName>
    </submittedName>
</protein>
<evidence type="ECO:0000259" key="2">
    <source>
        <dbReference type="PROSITE" id="PS51782"/>
    </source>
</evidence>
<proteinExistence type="predicted"/>
<dbReference type="RefSeq" id="XP_007391047.1">
    <property type="nucleotide sequence ID" value="XM_007390985.1"/>
</dbReference>
<dbReference type="CDD" id="cd00118">
    <property type="entry name" value="LysM"/>
    <property type="match status" value="1"/>
</dbReference>
<accession>K5XEX7</accession>
<feature type="transmembrane region" description="Helical" evidence="1">
    <location>
        <begin position="106"/>
        <end position="124"/>
    </location>
</feature>
<reference evidence="3 4" key="1">
    <citation type="journal article" date="2012" name="BMC Genomics">
        <title>Comparative genomics of the white-rot fungi, Phanerochaete carnosa and P. chrysosporium, to elucidate the genetic basis of the distinct wood types they colonize.</title>
        <authorList>
            <person name="Suzuki H."/>
            <person name="MacDonald J."/>
            <person name="Syed K."/>
            <person name="Salamov A."/>
            <person name="Hori C."/>
            <person name="Aerts A."/>
            <person name="Henrissat B."/>
            <person name="Wiebenga A."/>
            <person name="vanKuyk P.A."/>
            <person name="Barry K."/>
            <person name="Lindquist E."/>
            <person name="LaButti K."/>
            <person name="Lapidus A."/>
            <person name="Lucas S."/>
            <person name="Coutinho P."/>
            <person name="Gong Y."/>
            <person name="Samejima M."/>
            <person name="Mahadevan R."/>
            <person name="Abou-Zaid M."/>
            <person name="de Vries R.P."/>
            <person name="Igarashi K."/>
            <person name="Yadav J.S."/>
            <person name="Grigoriev I.V."/>
            <person name="Master E.R."/>
        </authorList>
    </citation>
    <scope>NUCLEOTIDE SEQUENCE [LARGE SCALE GENOMIC DNA]</scope>
    <source>
        <strain evidence="3 4">HHB-10118-sp</strain>
    </source>
</reference>
<dbReference type="PROSITE" id="PS51782">
    <property type="entry name" value="LYSM"/>
    <property type="match status" value="1"/>
</dbReference>
<keyword evidence="4" id="KW-1185">Reference proteome</keyword>
<evidence type="ECO:0000313" key="3">
    <source>
        <dbReference type="EMBL" id="EKM61642.1"/>
    </source>
</evidence>
<keyword evidence="1" id="KW-0812">Transmembrane</keyword>
<dbReference type="GeneID" id="18914336"/>
<dbReference type="SMART" id="SM00257">
    <property type="entry name" value="LysM"/>
    <property type="match status" value="1"/>
</dbReference>
<keyword evidence="1" id="KW-1133">Transmembrane helix</keyword>
<dbReference type="EMBL" id="JH930468">
    <property type="protein sequence ID" value="EKM61642.1"/>
    <property type="molecule type" value="Genomic_DNA"/>
</dbReference>
<dbReference type="STRING" id="650164.K5XEX7"/>
<dbReference type="AlphaFoldDB" id="K5XEX7"/>
<gene>
    <name evidence="3" type="ORF">PHACADRAFT_248370</name>
</gene>
<sequence length="196" mass="21906">MGRWTQYDEDEYRLPQGMQRVAYDADSGKYYFKDGGGNLWEGAEGAQYGGLKPAGSTPVLRVDVQEENEDLEAAGRRPDGYQPLAPGVDAASHGARSMNSQAYRTLFPFFMIIIVALLLVWRLVGSRIRDDGHPEVSFCTGDTTAYRVQAEDTCWDISQEHGFSLKRLREANQGLDCDRLTPGEIICLPPSDPQRR</sequence>
<dbReference type="HOGENOM" id="CLU_090055_0_0_1"/>
<feature type="domain" description="LysM" evidence="2">
    <location>
        <begin position="144"/>
        <end position="188"/>
    </location>
</feature>
<dbReference type="InParanoid" id="K5XEX7"/>
<keyword evidence="1" id="KW-0472">Membrane</keyword>
<evidence type="ECO:0000313" key="4">
    <source>
        <dbReference type="Proteomes" id="UP000008370"/>
    </source>
</evidence>